<dbReference type="PANTHER" id="PTHR48081:SF33">
    <property type="entry name" value="KYNURENINE FORMAMIDASE"/>
    <property type="match status" value="1"/>
</dbReference>
<dbReference type="InterPro" id="IPR029058">
    <property type="entry name" value="AB_hydrolase_fold"/>
</dbReference>
<dbReference type="SUPFAM" id="SSF53474">
    <property type="entry name" value="alpha/beta-Hydrolases"/>
    <property type="match status" value="1"/>
</dbReference>
<feature type="domain" description="BD-FAE-like" evidence="2">
    <location>
        <begin position="55"/>
        <end position="240"/>
    </location>
</feature>
<evidence type="ECO:0000259" key="2">
    <source>
        <dbReference type="Pfam" id="PF20434"/>
    </source>
</evidence>
<organism evidence="3 4">
    <name type="scientific">Aliidiomarina shirensis</name>
    <dbReference type="NCBI Taxonomy" id="1048642"/>
    <lineage>
        <taxon>Bacteria</taxon>
        <taxon>Pseudomonadati</taxon>
        <taxon>Pseudomonadota</taxon>
        <taxon>Gammaproteobacteria</taxon>
        <taxon>Alteromonadales</taxon>
        <taxon>Idiomarinaceae</taxon>
        <taxon>Aliidiomarina</taxon>
    </lineage>
</organism>
<dbReference type="InterPro" id="IPR050300">
    <property type="entry name" value="GDXG_lipolytic_enzyme"/>
</dbReference>
<sequence>MQSYYPQLGLLAVLLLVVTLITACQPISVLNSVVPSGAYSVKTDIAYGDEPRQAMDLYLPADGKYNQHVFVFVYGGAWDQGSKEEFEFVGQAFARLGYITLIPNYRLYPDVEFPAFVNDVAMAVGDMRNHLPENCGLGDSIILAGHSAGAHTAALLAADNQYFQQHNASDIEIAALLALSGPYDLPLDHDRVKDKFSQVKGNEANPVALATERMPPTLLIHGEADTVAEPAHAEKLQKRLTELGVPVTMHLYSSTRHASVVASLASPLRFLTPVYADIQAYLEERELNLPCE</sequence>
<comment type="caution">
    <text evidence="3">The sequence shown here is derived from an EMBL/GenBank/DDBJ whole genome shotgun (WGS) entry which is preliminary data.</text>
</comment>
<dbReference type="Gene3D" id="3.40.50.1820">
    <property type="entry name" value="alpha/beta hydrolase"/>
    <property type="match status" value="1"/>
</dbReference>
<dbReference type="GO" id="GO:0016787">
    <property type="term" value="F:hydrolase activity"/>
    <property type="evidence" value="ECO:0007669"/>
    <property type="project" value="UniProtKB-KW"/>
</dbReference>
<evidence type="ECO:0000313" key="3">
    <source>
        <dbReference type="EMBL" id="RUO36847.1"/>
    </source>
</evidence>
<evidence type="ECO:0000313" key="4">
    <source>
        <dbReference type="Proteomes" id="UP000286934"/>
    </source>
</evidence>
<dbReference type="Pfam" id="PF20434">
    <property type="entry name" value="BD-FAE"/>
    <property type="match status" value="1"/>
</dbReference>
<dbReference type="AlphaFoldDB" id="A0A432WSX9"/>
<evidence type="ECO:0000256" key="1">
    <source>
        <dbReference type="ARBA" id="ARBA00022801"/>
    </source>
</evidence>
<dbReference type="Proteomes" id="UP000286934">
    <property type="component" value="Unassembled WGS sequence"/>
</dbReference>
<proteinExistence type="predicted"/>
<dbReference type="RefSeq" id="WP_126807652.1">
    <property type="nucleotide sequence ID" value="NZ_PIPP01000003.1"/>
</dbReference>
<dbReference type="PANTHER" id="PTHR48081">
    <property type="entry name" value="AB HYDROLASE SUPERFAMILY PROTEIN C4A8.06C"/>
    <property type="match status" value="1"/>
</dbReference>
<dbReference type="OrthoDB" id="9775851at2"/>
<keyword evidence="4" id="KW-1185">Reference proteome</keyword>
<dbReference type="InterPro" id="IPR049492">
    <property type="entry name" value="BD-FAE-like_dom"/>
</dbReference>
<protein>
    <submittedName>
        <fullName evidence="3">Alpha/beta hydrolase</fullName>
    </submittedName>
</protein>
<name>A0A432WSX9_9GAMM</name>
<accession>A0A432WSX9</accession>
<gene>
    <name evidence="3" type="ORF">CWE13_08345</name>
</gene>
<dbReference type="EMBL" id="PIPP01000003">
    <property type="protein sequence ID" value="RUO36847.1"/>
    <property type="molecule type" value="Genomic_DNA"/>
</dbReference>
<keyword evidence="1 3" id="KW-0378">Hydrolase</keyword>
<reference evidence="4" key="1">
    <citation type="journal article" date="2018" name="Front. Microbiol.">
        <title>Genome-Based Analysis Reveals the Taxonomy and Diversity of the Family Idiomarinaceae.</title>
        <authorList>
            <person name="Liu Y."/>
            <person name="Lai Q."/>
            <person name="Shao Z."/>
        </authorList>
    </citation>
    <scope>NUCLEOTIDE SEQUENCE [LARGE SCALE GENOMIC DNA]</scope>
    <source>
        <strain evidence="4">AIS</strain>
    </source>
</reference>